<dbReference type="Proteomes" id="UP000076871">
    <property type="component" value="Unassembled WGS sequence"/>
</dbReference>
<dbReference type="EMBL" id="KV427633">
    <property type="protein sequence ID" value="KZT04899.1"/>
    <property type="molecule type" value="Genomic_DNA"/>
</dbReference>
<dbReference type="PROSITE" id="PS50850">
    <property type="entry name" value="MFS"/>
    <property type="match status" value="1"/>
</dbReference>
<name>A0A165DHM1_9APHY</name>
<feature type="region of interest" description="Disordered" evidence="6">
    <location>
        <begin position="1"/>
        <end position="31"/>
    </location>
</feature>
<comment type="subcellular location">
    <subcellularLocation>
        <location evidence="1">Membrane</location>
        <topology evidence="1">Multi-pass membrane protein</topology>
    </subcellularLocation>
</comment>
<feature type="transmembrane region" description="Helical" evidence="7">
    <location>
        <begin position="217"/>
        <end position="238"/>
    </location>
</feature>
<keyword evidence="10" id="KW-1185">Reference proteome</keyword>
<keyword evidence="2" id="KW-0813">Transport</keyword>
<evidence type="ECO:0000313" key="10">
    <source>
        <dbReference type="Proteomes" id="UP000076871"/>
    </source>
</evidence>
<reference evidence="9 10" key="1">
    <citation type="journal article" date="2016" name="Mol. Biol. Evol.">
        <title>Comparative Genomics of Early-Diverging Mushroom-Forming Fungi Provides Insights into the Origins of Lignocellulose Decay Capabilities.</title>
        <authorList>
            <person name="Nagy L.G."/>
            <person name="Riley R."/>
            <person name="Tritt A."/>
            <person name="Adam C."/>
            <person name="Daum C."/>
            <person name="Floudas D."/>
            <person name="Sun H."/>
            <person name="Yadav J.S."/>
            <person name="Pangilinan J."/>
            <person name="Larsson K.H."/>
            <person name="Matsuura K."/>
            <person name="Barry K."/>
            <person name="Labutti K."/>
            <person name="Kuo R."/>
            <person name="Ohm R.A."/>
            <person name="Bhattacharya S.S."/>
            <person name="Shirouzu T."/>
            <person name="Yoshinaga Y."/>
            <person name="Martin F.M."/>
            <person name="Grigoriev I.V."/>
            <person name="Hibbett D.S."/>
        </authorList>
    </citation>
    <scope>NUCLEOTIDE SEQUENCE [LARGE SCALE GENOMIC DNA]</scope>
    <source>
        <strain evidence="9 10">93-53</strain>
    </source>
</reference>
<feature type="transmembrane region" description="Helical" evidence="7">
    <location>
        <begin position="158"/>
        <end position="176"/>
    </location>
</feature>
<evidence type="ECO:0000256" key="3">
    <source>
        <dbReference type="ARBA" id="ARBA00022692"/>
    </source>
</evidence>
<evidence type="ECO:0000256" key="6">
    <source>
        <dbReference type="SAM" id="MobiDB-lite"/>
    </source>
</evidence>
<organism evidence="9 10">
    <name type="scientific">Laetiporus sulphureus 93-53</name>
    <dbReference type="NCBI Taxonomy" id="1314785"/>
    <lineage>
        <taxon>Eukaryota</taxon>
        <taxon>Fungi</taxon>
        <taxon>Dikarya</taxon>
        <taxon>Basidiomycota</taxon>
        <taxon>Agaricomycotina</taxon>
        <taxon>Agaricomycetes</taxon>
        <taxon>Polyporales</taxon>
        <taxon>Laetiporus</taxon>
    </lineage>
</organism>
<proteinExistence type="predicted"/>
<feature type="transmembrane region" description="Helical" evidence="7">
    <location>
        <begin position="383"/>
        <end position="404"/>
    </location>
</feature>
<keyword evidence="4 7" id="KW-1133">Transmembrane helix</keyword>
<dbReference type="InterPro" id="IPR011701">
    <property type="entry name" value="MFS"/>
</dbReference>
<dbReference type="OrthoDB" id="2985014at2759"/>
<dbReference type="InterPro" id="IPR020846">
    <property type="entry name" value="MFS_dom"/>
</dbReference>
<feature type="transmembrane region" description="Helical" evidence="7">
    <location>
        <begin position="352"/>
        <end position="371"/>
    </location>
</feature>
<dbReference type="GeneID" id="63818754"/>
<evidence type="ECO:0000256" key="5">
    <source>
        <dbReference type="ARBA" id="ARBA00023136"/>
    </source>
</evidence>
<dbReference type="AlphaFoldDB" id="A0A165DHM1"/>
<feature type="transmembrane region" description="Helical" evidence="7">
    <location>
        <begin position="319"/>
        <end position="340"/>
    </location>
</feature>
<feature type="compositionally biased region" description="Basic and acidic residues" evidence="6">
    <location>
        <begin position="19"/>
        <end position="31"/>
    </location>
</feature>
<feature type="transmembrane region" description="Helical" evidence="7">
    <location>
        <begin position="445"/>
        <end position="466"/>
    </location>
</feature>
<protein>
    <submittedName>
        <fullName evidence="9">MFS general substrate transporter</fullName>
    </submittedName>
</protein>
<dbReference type="RefSeq" id="XP_040762639.1">
    <property type="nucleotide sequence ID" value="XM_040901722.1"/>
</dbReference>
<keyword evidence="3 7" id="KW-0812">Transmembrane</keyword>
<dbReference type="STRING" id="1314785.A0A165DHM1"/>
<dbReference type="PANTHER" id="PTHR43791:SF36">
    <property type="entry name" value="TRANSPORTER, PUTATIVE (AFU_ORTHOLOGUE AFUA_6G08340)-RELATED"/>
    <property type="match status" value="1"/>
</dbReference>
<dbReference type="GO" id="GO:0016020">
    <property type="term" value="C:membrane"/>
    <property type="evidence" value="ECO:0007669"/>
    <property type="project" value="UniProtKB-SubCell"/>
</dbReference>
<evidence type="ECO:0000256" key="4">
    <source>
        <dbReference type="ARBA" id="ARBA00022989"/>
    </source>
</evidence>
<evidence type="ECO:0000313" key="9">
    <source>
        <dbReference type="EMBL" id="KZT04899.1"/>
    </source>
</evidence>
<dbReference type="PANTHER" id="PTHR43791">
    <property type="entry name" value="PERMEASE-RELATED"/>
    <property type="match status" value="1"/>
</dbReference>
<evidence type="ECO:0000259" key="8">
    <source>
        <dbReference type="PROSITE" id="PS50850"/>
    </source>
</evidence>
<dbReference type="InParanoid" id="A0A165DHM1"/>
<feature type="domain" description="Major facilitator superfamily (MFS) profile" evidence="8">
    <location>
        <begin position="89"/>
        <end position="498"/>
    </location>
</feature>
<feature type="transmembrane region" description="Helical" evidence="7">
    <location>
        <begin position="410"/>
        <end position="433"/>
    </location>
</feature>
<evidence type="ECO:0000256" key="2">
    <source>
        <dbReference type="ARBA" id="ARBA00022448"/>
    </source>
</evidence>
<feature type="transmembrane region" description="Helical" evidence="7">
    <location>
        <begin position="478"/>
        <end position="497"/>
    </location>
</feature>
<evidence type="ECO:0000256" key="1">
    <source>
        <dbReference type="ARBA" id="ARBA00004141"/>
    </source>
</evidence>
<dbReference type="FunFam" id="1.20.1250.20:FF:000013">
    <property type="entry name" value="MFS general substrate transporter"/>
    <property type="match status" value="1"/>
</dbReference>
<accession>A0A165DHM1</accession>
<dbReference type="GO" id="GO:0022857">
    <property type="term" value="F:transmembrane transporter activity"/>
    <property type="evidence" value="ECO:0007669"/>
    <property type="project" value="InterPro"/>
</dbReference>
<evidence type="ECO:0000256" key="7">
    <source>
        <dbReference type="SAM" id="Phobius"/>
    </source>
</evidence>
<dbReference type="SUPFAM" id="SSF103473">
    <property type="entry name" value="MFS general substrate transporter"/>
    <property type="match status" value="1"/>
</dbReference>
<dbReference type="Pfam" id="PF07690">
    <property type="entry name" value="MFS_1"/>
    <property type="match status" value="1"/>
</dbReference>
<feature type="transmembrane region" description="Helical" evidence="7">
    <location>
        <begin position="182"/>
        <end position="205"/>
    </location>
</feature>
<keyword evidence="5 7" id="KW-0472">Membrane</keyword>
<feature type="transmembrane region" description="Helical" evidence="7">
    <location>
        <begin position="250"/>
        <end position="270"/>
    </location>
</feature>
<gene>
    <name evidence="9" type="ORF">LAESUDRAFT_246234</name>
</gene>
<dbReference type="Gene3D" id="1.20.1250.20">
    <property type="entry name" value="MFS general substrate transporter like domains"/>
    <property type="match status" value="2"/>
</dbReference>
<sequence length="536" mass="59912">MIETSSSASRPELKAASSEVEKDVEECRVEDPNTEGTLFQSRLGDKVRRRHFFSPLDKSIAEAVHKDAETVEFTEAEERAMRRKIDRRVLSLIIGSYLFNQFDRTNIGNVHTVPAFNENYGVTDNNKWTLALSVFYIGYCLLEMPANVLQRRIGANRFFFMSLTFWGLSSLSFVYAKGYVGLLILRVLLGIGEAGYYAGMVYYLSFWYRRHELAMRISICMTGTYPGAISGLISFGLLRAHTSLLQGWQFLFLIEAIPTIIMASLLLLFLPSFPFSASFLSPREKAIAQARLNRDQKPTSHGGMTGWQGFKAVVNDVNAWLLVVVYCGFNVGTATITYFLPTLIDELGFSDINAQGMTVAPYAVGWFMVIFQAWHSDRTRERGYHVVASMLVSFTGYVILATSVQKSVGAGYFALFLVVGGNFSLFPLVMSWAANCFSPTSKRGVGTAFIVSIANCISIASPQIYFDSYDDFRKGHGISAGCLFASALAAFILRTRLAYKNKRNKEILATMTQDEKNGLDDDSEIADTDPRYVFME</sequence>
<dbReference type="InterPro" id="IPR036259">
    <property type="entry name" value="MFS_trans_sf"/>
</dbReference>